<feature type="compositionally biased region" description="Basic and acidic residues" evidence="1">
    <location>
        <begin position="273"/>
        <end position="283"/>
    </location>
</feature>
<dbReference type="EMBL" id="CADCVJ010000060">
    <property type="protein sequence ID" value="CAA9467672.1"/>
    <property type="molecule type" value="Genomic_DNA"/>
</dbReference>
<feature type="region of interest" description="Disordered" evidence="1">
    <location>
        <begin position="1"/>
        <end position="60"/>
    </location>
</feature>
<protein>
    <submittedName>
        <fullName evidence="2">Uncharacterized protein</fullName>
    </submittedName>
</protein>
<gene>
    <name evidence="2" type="ORF">AVDCRST_MAG38-871</name>
</gene>
<evidence type="ECO:0000313" key="2">
    <source>
        <dbReference type="EMBL" id="CAA9467672.1"/>
    </source>
</evidence>
<feature type="compositionally biased region" description="Basic and acidic residues" evidence="1">
    <location>
        <begin position="39"/>
        <end position="60"/>
    </location>
</feature>
<accession>A0A6J4RAS0</accession>
<proteinExistence type="predicted"/>
<sequence>MGGGVGGRRAGRRARLVGGPLARVGAQEQRVDPQQPGHDVADPPRQDRAEDHERPDRLRDVDLEARIAQRLHDRLGHLLRRDAAHGPRVRHARRQLGVHQPGQHHGELDAGAAQLRTDRLGEADDAELAGAVGRRAGKARAPGRGGDVDDVAASSRAHAPDPLASAVDHGMEVELELADGGVVVLGLERAQRHDAGVVDQHVDRPQRRLDVVEGGGERRSVADVEGQRARRLADLGRHRGGRIAVEVEDRHRGALEREVARQGGADAAAGAGDHGDLTGERAG</sequence>
<feature type="region of interest" description="Disordered" evidence="1">
    <location>
        <begin position="129"/>
        <end position="149"/>
    </location>
</feature>
<organism evidence="2">
    <name type="scientific">uncultured Solirubrobacteraceae bacterium</name>
    <dbReference type="NCBI Taxonomy" id="1162706"/>
    <lineage>
        <taxon>Bacteria</taxon>
        <taxon>Bacillati</taxon>
        <taxon>Actinomycetota</taxon>
        <taxon>Thermoleophilia</taxon>
        <taxon>Solirubrobacterales</taxon>
        <taxon>Solirubrobacteraceae</taxon>
        <taxon>environmental samples</taxon>
    </lineage>
</organism>
<evidence type="ECO:0000256" key="1">
    <source>
        <dbReference type="SAM" id="MobiDB-lite"/>
    </source>
</evidence>
<feature type="region of interest" description="Disordered" evidence="1">
    <location>
        <begin position="260"/>
        <end position="283"/>
    </location>
</feature>
<dbReference type="AlphaFoldDB" id="A0A6J4RAS0"/>
<feature type="compositionally biased region" description="Low complexity" evidence="1">
    <location>
        <begin position="129"/>
        <end position="142"/>
    </location>
</feature>
<reference evidence="2" key="1">
    <citation type="submission" date="2020-02" db="EMBL/GenBank/DDBJ databases">
        <authorList>
            <person name="Meier V. D."/>
        </authorList>
    </citation>
    <scope>NUCLEOTIDE SEQUENCE</scope>
    <source>
        <strain evidence="2">AVDCRST_MAG38</strain>
    </source>
</reference>
<name>A0A6J4RAS0_9ACTN</name>